<name>A0A839HWG1_9BURK</name>
<keyword evidence="1" id="KW-0732">Signal</keyword>
<evidence type="ECO:0000313" key="3">
    <source>
        <dbReference type="Proteomes" id="UP000586093"/>
    </source>
</evidence>
<keyword evidence="3" id="KW-1185">Reference proteome</keyword>
<organism evidence="2 3">
    <name type="scientific">Aquariibacter albus</name>
    <dbReference type="NCBI Taxonomy" id="2759899"/>
    <lineage>
        <taxon>Bacteria</taxon>
        <taxon>Pseudomonadati</taxon>
        <taxon>Pseudomonadota</taxon>
        <taxon>Betaproteobacteria</taxon>
        <taxon>Burkholderiales</taxon>
        <taxon>Sphaerotilaceae</taxon>
        <taxon>Aquariibacter</taxon>
    </lineage>
</organism>
<proteinExistence type="predicted"/>
<protein>
    <submittedName>
        <fullName evidence="2">Uncharacterized protein</fullName>
    </submittedName>
</protein>
<dbReference type="EMBL" id="JACIVI010000007">
    <property type="protein sequence ID" value="MBB1163184.1"/>
    <property type="molecule type" value="Genomic_DNA"/>
</dbReference>
<evidence type="ECO:0000313" key="2">
    <source>
        <dbReference type="EMBL" id="MBB1163184.1"/>
    </source>
</evidence>
<gene>
    <name evidence="2" type="ORF">H4F90_14515</name>
</gene>
<sequence>MIPNLFRRGASVLALLALGLSQARAQSFDIVGLRLGMSEAEALQAIQAYRPDLKISRVQSAFSYSDGVQSFQTQPFLSRLLVAGHPRPTLAVYFTPPPKGGRVWAIERDEPITGDPPNFAQYTAALKDKYGTPTAGRDGVLAWDFPAGRPNCIPRPPDRPGFPAFKPSGTDDLGFLLRLWQQKKVAPADLSQCASRLHYVLSTSNGEVISRYYALLVDVPAYAAAYEAANREVEAQEAAARKRREGKAQTPRL</sequence>
<dbReference type="Proteomes" id="UP000586093">
    <property type="component" value="Unassembled WGS sequence"/>
</dbReference>
<dbReference type="AlphaFoldDB" id="A0A839HWG1"/>
<feature type="chain" id="PRO_5033017008" evidence="1">
    <location>
        <begin position="26"/>
        <end position="253"/>
    </location>
</feature>
<accession>A0A839HWG1</accession>
<reference evidence="2 3" key="1">
    <citation type="submission" date="2020-08" db="EMBL/GenBank/DDBJ databases">
        <title>Aquariorum lacteus gen. nov., sp. nov., a new member of the family Comamonadaceae, isolated from freshwater aquarium.</title>
        <authorList>
            <person name="Chun S.-J."/>
        </authorList>
    </citation>
    <scope>NUCLEOTIDE SEQUENCE [LARGE SCALE GENOMIC DNA]</scope>
    <source>
        <strain evidence="2 3">SJAQ100</strain>
    </source>
</reference>
<comment type="caution">
    <text evidence="2">The sequence shown here is derived from an EMBL/GenBank/DDBJ whole genome shotgun (WGS) entry which is preliminary data.</text>
</comment>
<dbReference type="RefSeq" id="WP_182665868.1">
    <property type="nucleotide sequence ID" value="NZ_JACIVI010000007.1"/>
</dbReference>
<feature type="signal peptide" evidence="1">
    <location>
        <begin position="1"/>
        <end position="25"/>
    </location>
</feature>
<evidence type="ECO:0000256" key="1">
    <source>
        <dbReference type="SAM" id="SignalP"/>
    </source>
</evidence>